<keyword evidence="3" id="KW-1185">Reference proteome</keyword>
<feature type="region of interest" description="Disordered" evidence="1">
    <location>
        <begin position="66"/>
        <end position="86"/>
    </location>
</feature>
<evidence type="ECO:0000313" key="3">
    <source>
        <dbReference type="Proteomes" id="UP001432322"/>
    </source>
</evidence>
<evidence type="ECO:0000313" key="2">
    <source>
        <dbReference type="EMBL" id="GMT10177.1"/>
    </source>
</evidence>
<proteinExistence type="predicted"/>
<reference evidence="2" key="1">
    <citation type="submission" date="2023-10" db="EMBL/GenBank/DDBJ databases">
        <title>Genome assembly of Pristionchus species.</title>
        <authorList>
            <person name="Yoshida K."/>
            <person name="Sommer R.J."/>
        </authorList>
    </citation>
    <scope>NUCLEOTIDE SEQUENCE</scope>
    <source>
        <strain evidence="2">RS5133</strain>
    </source>
</reference>
<feature type="non-terminal residue" evidence="2">
    <location>
        <position position="1"/>
    </location>
</feature>
<organism evidence="2 3">
    <name type="scientific">Pristionchus fissidentatus</name>
    <dbReference type="NCBI Taxonomy" id="1538716"/>
    <lineage>
        <taxon>Eukaryota</taxon>
        <taxon>Metazoa</taxon>
        <taxon>Ecdysozoa</taxon>
        <taxon>Nematoda</taxon>
        <taxon>Chromadorea</taxon>
        <taxon>Rhabditida</taxon>
        <taxon>Rhabditina</taxon>
        <taxon>Diplogasteromorpha</taxon>
        <taxon>Diplogasteroidea</taxon>
        <taxon>Neodiplogasteridae</taxon>
        <taxon>Pristionchus</taxon>
    </lineage>
</organism>
<dbReference type="AlphaFoldDB" id="A0AAV5USQ5"/>
<sequence length="86" mass="8987">ALFSLNALLRRSFTNESLLALARSLLTHCEAVAHLQSISTERFETLIGALSVFLIGTARVDRARSAPGTVGSVSARASASDVGATD</sequence>
<name>A0AAV5USQ5_9BILA</name>
<dbReference type="EMBL" id="BTSY01000001">
    <property type="protein sequence ID" value="GMT10177.1"/>
    <property type="molecule type" value="Genomic_DNA"/>
</dbReference>
<evidence type="ECO:0000256" key="1">
    <source>
        <dbReference type="SAM" id="MobiDB-lite"/>
    </source>
</evidence>
<protein>
    <submittedName>
        <fullName evidence="2">Uncharacterized protein</fullName>
    </submittedName>
</protein>
<accession>A0AAV5USQ5</accession>
<gene>
    <name evidence="2" type="ORF">PFISCL1PPCAC_1474</name>
</gene>
<comment type="caution">
    <text evidence="2">The sequence shown here is derived from an EMBL/GenBank/DDBJ whole genome shotgun (WGS) entry which is preliminary data.</text>
</comment>
<dbReference type="Proteomes" id="UP001432322">
    <property type="component" value="Unassembled WGS sequence"/>
</dbReference>
<feature type="non-terminal residue" evidence="2">
    <location>
        <position position="86"/>
    </location>
</feature>